<dbReference type="Proteomes" id="UP000176897">
    <property type="component" value="Unassembled WGS sequence"/>
</dbReference>
<reference evidence="1 2" key="1">
    <citation type="journal article" date="2016" name="Nat. Commun.">
        <title>Thousands of microbial genomes shed light on interconnected biogeochemical processes in an aquifer system.</title>
        <authorList>
            <person name="Anantharaman K."/>
            <person name="Brown C.T."/>
            <person name="Hug L.A."/>
            <person name="Sharon I."/>
            <person name="Castelle C.J."/>
            <person name="Probst A.J."/>
            <person name="Thomas B.C."/>
            <person name="Singh A."/>
            <person name="Wilkins M.J."/>
            <person name="Karaoz U."/>
            <person name="Brodie E.L."/>
            <person name="Williams K.H."/>
            <person name="Hubbard S.S."/>
            <person name="Banfield J.F."/>
        </authorList>
    </citation>
    <scope>NUCLEOTIDE SEQUENCE [LARGE SCALE GENOMIC DNA]</scope>
</reference>
<gene>
    <name evidence="1" type="ORF">A3B21_00240</name>
</gene>
<sequence>MSSTREQYEKHQEYIKQEGLEKLINFSEGADYQEGVFDMVRGGGAPMPPQADDLVRLHKLIHRRKCFTVLEFGVGYSTVIIADALQKNERDWQTLGSSPEIRNRFMFQVFSVDASKQWLEHVQAKLPSALKDRVHLYFSEVEIGTYNGQICHYYKELPDIVPDFIYLDGPAPKDVQGTFRGMSFQCDERTVMSGDLLTMEPTFLPGTFILVDGRTNNARFLERNFKRTYEIKWDRQGDVTTFELKEERLGKYNLLGSDFFRS</sequence>
<dbReference type="STRING" id="1802401.A3B21_00240"/>
<name>A0A1F7USS1_9BACT</name>
<comment type="caution">
    <text evidence="1">The sequence shown here is derived from an EMBL/GenBank/DDBJ whole genome shotgun (WGS) entry which is preliminary data.</text>
</comment>
<dbReference type="SUPFAM" id="SSF53335">
    <property type="entry name" value="S-adenosyl-L-methionine-dependent methyltransferases"/>
    <property type="match status" value="1"/>
</dbReference>
<evidence type="ECO:0008006" key="3">
    <source>
        <dbReference type="Google" id="ProtNLM"/>
    </source>
</evidence>
<dbReference type="InterPro" id="IPR029063">
    <property type="entry name" value="SAM-dependent_MTases_sf"/>
</dbReference>
<dbReference type="AlphaFoldDB" id="A0A1F7USS1"/>
<evidence type="ECO:0000313" key="1">
    <source>
        <dbReference type="EMBL" id="OGL81340.1"/>
    </source>
</evidence>
<evidence type="ECO:0000313" key="2">
    <source>
        <dbReference type="Proteomes" id="UP000176897"/>
    </source>
</evidence>
<accession>A0A1F7USS1</accession>
<organism evidence="1 2">
    <name type="scientific">Candidatus Uhrbacteria bacterium RIFCSPLOWO2_01_FULL_47_24</name>
    <dbReference type="NCBI Taxonomy" id="1802401"/>
    <lineage>
        <taxon>Bacteria</taxon>
        <taxon>Candidatus Uhriibacteriota</taxon>
    </lineage>
</organism>
<proteinExistence type="predicted"/>
<protein>
    <recommendedName>
        <fullName evidence="3">MnmC-like methyltransferase domain-containing protein</fullName>
    </recommendedName>
</protein>
<dbReference type="EMBL" id="MGEJ01000007">
    <property type="protein sequence ID" value="OGL81340.1"/>
    <property type="molecule type" value="Genomic_DNA"/>
</dbReference>
<dbReference type="Gene3D" id="3.40.50.150">
    <property type="entry name" value="Vaccinia Virus protein VP39"/>
    <property type="match status" value="1"/>
</dbReference>